<evidence type="ECO:0000256" key="8">
    <source>
        <dbReference type="ARBA" id="ARBA00023043"/>
    </source>
</evidence>
<dbReference type="PRINTS" id="PR01768">
    <property type="entry name" value="TRPVRECEPTOR"/>
</dbReference>
<dbReference type="InterPro" id="IPR002110">
    <property type="entry name" value="Ankyrin_rpt"/>
</dbReference>
<accession>A0A852JZ76</accession>
<keyword evidence="6" id="KW-0677">Repeat</keyword>
<evidence type="ECO:0000256" key="1">
    <source>
        <dbReference type="ARBA" id="ARBA00004651"/>
    </source>
</evidence>
<evidence type="ECO:0000313" key="15">
    <source>
        <dbReference type="Proteomes" id="UP000618746"/>
    </source>
</evidence>
<name>A0A852JZ76_SPIPA</name>
<keyword evidence="3" id="KW-1003">Cell membrane</keyword>
<keyword evidence="2" id="KW-0813">Transport</keyword>
<keyword evidence="13" id="KW-0812">Transmembrane</keyword>
<feature type="region of interest" description="Disordered" evidence="12">
    <location>
        <begin position="1"/>
        <end position="61"/>
    </location>
</feature>
<feature type="compositionally biased region" description="Basic and acidic residues" evidence="12">
    <location>
        <begin position="28"/>
        <end position="48"/>
    </location>
</feature>
<evidence type="ECO:0000256" key="7">
    <source>
        <dbReference type="ARBA" id="ARBA00022837"/>
    </source>
</evidence>
<proteinExistence type="predicted"/>
<keyword evidence="8 11" id="KW-0040">ANK repeat</keyword>
<organism evidence="14 15">
    <name type="scientific">Spizella passerina</name>
    <name type="common">Chipping sparrow</name>
    <dbReference type="NCBI Taxonomy" id="40210"/>
    <lineage>
        <taxon>Eukaryota</taxon>
        <taxon>Metazoa</taxon>
        <taxon>Chordata</taxon>
        <taxon>Craniata</taxon>
        <taxon>Vertebrata</taxon>
        <taxon>Euteleostomi</taxon>
        <taxon>Archelosauria</taxon>
        <taxon>Archosauria</taxon>
        <taxon>Dinosauria</taxon>
        <taxon>Saurischia</taxon>
        <taxon>Theropoda</taxon>
        <taxon>Coelurosauria</taxon>
        <taxon>Aves</taxon>
        <taxon>Neognathae</taxon>
        <taxon>Neoaves</taxon>
        <taxon>Telluraves</taxon>
        <taxon>Australaves</taxon>
        <taxon>Passeriformes</taxon>
        <taxon>Passerellidae</taxon>
        <taxon>Spizella</taxon>
    </lineage>
</organism>
<evidence type="ECO:0000256" key="12">
    <source>
        <dbReference type="SAM" id="MobiDB-lite"/>
    </source>
</evidence>
<feature type="transmembrane region" description="Helical" evidence="13">
    <location>
        <begin position="357"/>
        <end position="378"/>
    </location>
</feature>
<feature type="non-terminal residue" evidence="14">
    <location>
        <position position="415"/>
    </location>
</feature>
<keyword evidence="13" id="KW-0472">Membrane</keyword>
<dbReference type="InterPro" id="IPR008347">
    <property type="entry name" value="TrpV1-4"/>
</dbReference>
<evidence type="ECO:0000256" key="4">
    <source>
        <dbReference type="ARBA" id="ARBA00022568"/>
    </source>
</evidence>
<dbReference type="GO" id="GO:0098703">
    <property type="term" value="P:calcium ion import across plasma membrane"/>
    <property type="evidence" value="ECO:0007669"/>
    <property type="project" value="TreeGrafter"/>
</dbReference>
<feature type="non-terminal residue" evidence="14">
    <location>
        <position position="1"/>
    </location>
</feature>
<dbReference type="SMART" id="SM00248">
    <property type="entry name" value="ANK"/>
    <property type="match status" value="3"/>
</dbReference>
<dbReference type="PROSITE" id="PS50297">
    <property type="entry name" value="ANK_REP_REGION"/>
    <property type="match status" value="1"/>
</dbReference>
<keyword evidence="7" id="KW-0106">Calcium</keyword>
<dbReference type="Proteomes" id="UP000618746">
    <property type="component" value="Unassembled WGS sequence"/>
</dbReference>
<evidence type="ECO:0000256" key="11">
    <source>
        <dbReference type="PROSITE-ProRule" id="PRU00023"/>
    </source>
</evidence>
<dbReference type="GO" id="GO:0005262">
    <property type="term" value="F:calcium channel activity"/>
    <property type="evidence" value="ECO:0007669"/>
    <property type="project" value="UniProtKB-KW"/>
</dbReference>
<feature type="repeat" description="ANK" evidence="11">
    <location>
        <begin position="144"/>
        <end position="176"/>
    </location>
</feature>
<dbReference type="Gene3D" id="1.25.40.20">
    <property type="entry name" value="Ankyrin repeat-containing domain"/>
    <property type="match status" value="2"/>
</dbReference>
<gene>
    <name evidence="14" type="primary">Trpv2</name>
    <name evidence="14" type="ORF">SPIPAS_R01999</name>
</gene>
<dbReference type="SUPFAM" id="SSF48403">
    <property type="entry name" value="Ankyrin repeat"/>
    <property type="match status" value="1"/>
</dbReference>
<evidence type="ECO:0000256" key="5">
    <source>
        <dbReference type="ARBA" id="ARBA00022673"/>
    </source>
</evidence>
<dbReference type="EMBL" id="WBNQ01071700">
    <property type="protein sequence ID" value="NXX70299.1"/>
    <property type="molecule type" value="Genomic_DNA"/>
</dbReference>
<evidence type="ECO:0000256" key="2">
    <source>
        <dbReference type="ARBA" id="ARBA00022448"/>
    </source>
</evidence>
<evidence type="ECO:0000256" key="3">
    <source>
        <dbReference type="ARBA" id="ARBA00022475"/>
    </source>
</evidence>
<keyword evidence="13" id="KW-1133">Transmembrane helix</keyword>
<dbReference type="AlphaFoldDB" id="A0A852JZ76"/>
<dbReference type="OrthoDB" id="533508at2759"/>
<reference evidence="14" key="1">
    <citation type="submission" date="2020-02" db="EMBL/GenBank/DDBJ databases">
        <title>Bird 10,000 Genomes (B10K) Project - Family phase.</title>
        <authorList>
            <person name="Zhang G."/>
        </authorList>
    </citation>
    <scope>NUCLEOTIDE SEQUENCE</scope>
    <source>
        <strain evidence="14">B10K-DU-023-52</strain>
        <tissue evidence="14">Mixed tissue sample</tissue>
    </source>
</reference>
<evidence type="ECO:0000256" key="13">
    <source>
        <dbReference type="SAM" id="Phobius"/>
    </source>
</evidence>
<dbReference type="Pfam" id="PF12796">
    <property type="entry name" value="Ank_2"/>
    <property type="match status" value="1"/>
</dbReference>
<feature type="transmembrane region" description="Helical" evidence="13">
    <location>
        <begin position="390"/>
        <end position="413"/>
    </location>
</feature>
<evidence type="ECO:0000256" key="9">
    <source>
        <dbReference type="ARBA" id="ARBA00023065"/>
    </source>
</evidence>
<dbReference type="InterPro" id="IPR036770">
    <property type="entry name" value="Ankyrin_rpt-contain_sf"/>
</dbReference>
<dbReference type="PROSITE" id="PS50088">
    <property type="entry name" value="ANK_REPEAT"/>
    <property type="match status" value="1"/>
</dbReference>
<keyword evidence="4" id="KW-0109">Calcium transport</keyword>
<keyword evidence="10" id="KW-0407">Ion channel</keyword>
<dbReference type="GO" id="GO:0005886">
    <property type="term" value="C:plasma membrane"/>
    <property type="evidence" value="ECO:0007669"/>
    <property type="project" value="UniProtKB-SubCell"/>
</dbReference>
<dbReference type="PANTHER" id="PTHR10582">
    <property type="entry name" value="TRANSIENT RECEPTOR POTENTIAL ION CHANNEL PROTEIN"/>
    <property type="match status" value="1"/>
</dbReference>
<evidence type="ECO:0000256" key="6">
    <source>
        <dbReference type="ARBA" id="ARBA00022737"/>
    </source>
</evidence>
<comment type="caution">
    <text evidence="14">The sequence shown here is derived from an EMBL/GenBank/DDBJ whole genome shotgun (WGS) entry which is preliminary data.</text>
</comment>
<keyword evidence="9" id="KW-0406">Ion transport</keyword>
<dbReference type="InterPro" id="IPR024862">
    <property type="entry name" value="TRPV"/>
</dbReference>
<evidence type="ECO:0000313" key="14">
    <source>
        <dbReference type="EMBL" id="NXX70299.1"/>
    </source>
</evidence>
<dbReference type="PANTHER" id="PTHR10582:SF5">
    <property type="entry name" value="TRANSIENT RECEPTOR POTENTIAL CATION CHANNEL SUBFAMILY V MEMBER 2"/>
    <property type="match status" value="1"/>
</dbReference>
<keyword evidence="15" id="KW-1185">Reference proteome</keyword>
<protein>
    <submittedName>
        <fullName evidence="14">TRPV2 protein</fullName>
    </submittedName>
</protein>
<evidence type="ECO:0000256" key="10">
    <source>
        <dbReference type="ARBA" id="ARBA00023303"/>
    </source>
</evidence>
<sequence length="415" mass="47277">MDKFTNGQPGPAQRNRLLGLLETDDSPQEEKPAPSQKEERSGPGRKGEPQPLETPYQKESSDFAPKIKINLNYRPGLLCAKHTHSPFNPLSLPDAKTGKTCLMKALLNLKNGRNDTIPVLLEIDQKTQNPRPLVNVSCSDCFYRGQTALHIAIEKRSLEMVKLLVENGADVHARAHGEFFRKKKEGVYFYFGESLWNMFLWGFYCHAGNTVLHALVMIADDTEENTKFVSSTYVEILKAGVKLDPTCKLEEIVNYDGLNPLQLAAKTGKVEIFRHIIQREIQEPPYRHLSRKFTEWTYGPIHVSLYDLSSLDSFEENSVLEILAYSSDTPNRYKMVVLEPLNKLLQQKWETFASKRFYFSFACYLSFMIIFTAIAYYQPLRVKPSFPVEFTAGGFLWVSGLIIILLGGIYLIFAQ</sequence>
<comment type="subcellular location">
    <subcellularLocation>
        <location evidence="1">Cell membrane</location>
        <topology evidence="1">Multi-pass membrane protein</topology>
    </subcellularLocation>
</comment>
<keyword evidence="5" id="KW-0107">Calcium channel</keyword>